<dbReference type="SUPFAM" id="SSF53383">
    <property type="entry name" value="PLP-dependent transferases"/>
    <property type="match status" value="1"/>
</dbReference>
<comment type="similarity">
    <text evidence="2">Belongs to the class-I pyridoxal-phosphate-dependent aminotransferase family.</text>
</comment>
<evidence type="ECO:0000256" key="5">
    <source>
        <dbReference type="ARBA" id="ARBA00022898"/>
    </source>
</evidence>
<dbReference type="InterPro" id="IPR004839">
    <property type="entry name" value="Aminotransferase_I/II_large"/>
</dbReference>
<dbReference type="Gene3D" id="3.90.1150.10">
    <property type="entry name" value="Aspartate Aminotransferase, domain 1"/>
    <property type="match status" value="1"/>
</dbReference>
<accession>A0ABP9G2J8</accession>
<reference evidence="9" key="1">
    <citation type="journal article" date="2019" name="Int. J. Syst. Evol. Microbiol.">
        <title>The Global Catalogue of Microorganisms (GCM) 10K type strain sequencing project: providing services to taxonomists for standard genome sequencing and annotation.</title>
        <authorList>
            <consortium name="The Broad Institute Genomics Platform"/>
            <consortium name="The Broad Institute Genome Sequencing Center for Infectious Disease"/>
            <person name="Wu L."/>
            <person name="Ma J."/>
        </authorList>
    </citation>
    <scope>NUCLEOTIDE SEQUENCE [LARGE SCALE GENOMIC DNA]</scope>
    <source>
        <strain evidence="9">JCM 19129</strain>
    </source>
</reference>
<keyword evidence="4" id="KW-0808">Transferase</keyword>
<keyword evidence="3 8" id="KW-0032">Aminotransferase</keyword>
<evidence type="ECO:0000256" key="6">
    <source>
        <dbReference type="ARBA" id="ARBA00026106"/>
    </source>
</evidence>
<dbReference type="Gene3D" id="3.40.640.10">
    <property type="entry name" value="Type I PLP-dependent aspartate aminotransferase-like (Major domain)"/>
    <property type="match status" value="1"/>
</dbReference>
<comment type="cofactor">
    <cofactor evidence="1">
        <name>pyridoxal 5'-phosphate</name>
        <dbReference type="ChEBI" id="CHEBI:597326"/>
    </cofactor>
</comment>
<evidence type="ECO:0000256" key="2">
    <source>
        <dbReference type="ARBA" id="ARBA00007441"/>
    </source>
</evidence>
<dbReference type="Proteomes" id="UP001500368">
    <property type="component" value="Unassembled WGS sequence"/>
</dbReference>
<dbReference type="GO" id="GO:0008483">
    <property type="term" value="F:transaminase activity"/>
    <property type="evidence" value="ECO:0007669"/>
    <property type="project" value="UniProtKB-KW"/>
</dbReference>
<dbReference type="InterPro" id="IPR015421">
    <property type="entry name" value="PyrdxlP-dep_Trfase_major"/>
</dbReference>
<dbReference type="PANTHER" id="PTHR43488">
    <property type="entry name" value="GLUTAMATE-PYRUVATE AMINOTRANSFERASE ALAA"/>
    <property type="match status" value="1"/>
</dbReference>
<evidence type="ECO:0000256" key="4">
    <source>
        <dbReference type="ARBA" id="ARBA00022679"/>
    </source>
</evidence>
<feature type="domain" description="Aminotransferase class I/classII large" evidence="7">
    <location>
        <begin position="60"/>
        <end position="406"/>
    </location>
</feature>
<keyword evidence="9" id="KW-1185">Reference proteome</keyword>
<dbReference type="CDD" id="cd00609">
    <property type="entry name" value="AAT_like"/>
    <property type="match status" value="1"/>
</dbReference>
<evidence type="ECO:0000256" key="1">
    <source>
        <dbReference type="ARBA" id="ARBA00001933"/>
    </source>
</evidence>
<keyword evidence="5" id="KW-0663">Pyridoxal phosphate</keyword>
<evidence type="ECO:0000256" key="3">
    <source>
        <dbReference type="ARBA" id="ARBA00022576"/>
    </source>
</evidence>
<dbReference type="Pfam" id="PF00155">
    <property type="entry name" value="Aminotran_1_2"/>
    <property type="match status" value="1"/>
</dbReference>
<organism evidence="8 9">
    <name type="scientific">Nesterenkonia rhizosphaerae</name>
    <dbReference type="NCBI Taxonomy" id="1348272"/>
    <lineage>
        <taxon>Bacteria</taxon>
        <taxon>Bacillati</taxon>
        <taxon>Actinomycetota</taxon>
        <taxon>Actinomycetes</taxon>
        <taxon>Micrococcales</taxon>
        <taxon>Micrococcaceae</taxon>
        <taxon>Nesterenkonia</taxon>
    </lineage>
</organism>
<dbReference type="InterPro" id="IPR051926">
    <property type="entry name" value="Ala_Aminotransferase"/>
</dbReference>
<dbReference type="EMBL" id="BAABLW010000005">
    <property type="protein sequence ID" value="GAA4916639.1"/>
    <property type="molecule type" value="Genomic_DNA"/>
</dbReference>
<dbReference type="RefSeq" id="WP_345476971.1">
    <property type="nucleotide sequence ID" value="NZ_BAABLW010000005.1"/>
</dbReference>
<comment type="caution">
    <text evidence="8">The sequence shown here is derived from an EMBL/GenBank/DDBJ whole genome shotgun (WGS) entry which is preliminary data.</text>
</comment>
<dbReference type="InterPro" id="IPR015422">
    <property type="entry name" value="PyrdxlP-dep_Trfase_small"/>
</dbReference>
<proteinExistence type="inferred from homology"/>
<dbReference type="PANTHER" id="PTHR43488:SF2">
    <property type="entry name" value="GLUTAMATE-PYRUVATE AMINOTRANSFERASE ALAA"/>
    <property type="match status" value="1"/>
</dbReference>
<protein>
    <recommendedName>
        <fullName evidence="6">alanine transaminase</fullName>
        <ecNumber evidence="6">2.6.1.2</ecNumber>
    </recommendedName>
</protein>
<gene>
    <name evidence="8" type="ORF">GCM10025790_09970</name>
</gene>
<evidence type="ECO:0000313" key="9">
    <source>
        <dbReference type="Proteomes" id="UP001500368"/>
    </source>
</evidence>
<dbReference type="InterPro" id="IPR015424">
    <property type="entry name" value="PyrdxlP-dep_Trfase"/>
</dbReference>
<name>A0ABP9G2J8_9MICC</name>
<evidence type="ECO:0000313" key="8">
    <source>
        <dbReference type="EMBL" id="GAA4916639.1"/>
    </source>
</evidence>
<sequence>MEQFQDLTQQSEFKQAQKLRNVRYDVRGPIAEEAARLEHAGHRITKLNIGNMAPFGFEAPDSILVDMIKNLPTAQGYSDSQGIYSARTAVAQYYQSRGMRDAEVEDVILGNGVSELITMVLQAMLNPGDEVLIPAPDYPLWTGVTTLAGGRAVHYICDENNRWWPDPEEIESKVTPATKALVLINPNNPTGAVYPREILEAMVDICRRHNLILLADEIYEKITYDDAEAINACTVVRDTGDDVFTITFSGLSKTWRVAGFRSGWILISGPKYRAKNYLEGLTLMSNLRMCPNVPAQHAIQTALGGYQSIDEFIYPGGRLYEQRNAAYKLLSDIEGVKVEQMDGAMYLFPRLDPKIYPIDNDEAFVIELLRQQKILVSHGRAFNWINDQHFRLVTLPAVEELEEAVAGIADFLADYRDAFARA</sequence>
<evidence type="ECO:0000259" key="7">
    <source>
        <dbReference type="Pfam" id="PF00155"/>
    </source>
</evidence>
<dbReference type="EC" id="2.6.1.2" evidence="6"/>